<evidence type="ECO:0000313" key="3">
    <source>
        <dbReference type="Proteomes" id="UP000279446"/>
    </source>
</evidence>
<keyword evidence="3" id="KW-1185">Reference proteome</keyword>
<name>A0A3S1BPL9_9BACL</name>
<evidence type="ECO:0000313" key="2">
    <source>
        <dbReference type="EMBL" id="RUT46558.1"/>
    </source>
</evidence>
<organism evidence="2 3">
    <name type="scientific">Paenibacillus anaericanus</name>
    <dbReference type="NCBI Taxonomy" id="170367"/>
    <lineage>
        <taxon>Bacteria</taxon>
        <taxon>Bacillati</taxon>
        <taxon>Bacillota</taxon>
        <taxon>Bacilli</taxon>
        <taxon>Bacillales</taxon>
        <taxon>Paenibacillaceae</taxon>
        <taxon>Paenibacillus</taxon>
    </lineage>
</organism>
<protein>
    <submittedName>
        <fullName evidence="2">Uncharacterized protein</fullName>
    </submittedName>
</protein>
<keyword evidence="1" id="KW-1133">Transmembrane helix</keyword>
<sequence>MKKIITGGILLCCGIILYLGVYIPAAHYASELGGWSTPPGRLGTALEATGGKSAINNSMIMMIIGFFLLAWGCFSDEIIRIQKLFKQDNLKRMNRENE</sequence>
<feature type="transmembrane region" description="Helical" evidence="1">
    <location>
        <begin position="54"/>
        <end position="74"/>
    </location>
</feature>
<dbReference type="RefSeq" id="WP_127192290.1">
    <property type="nucleotide sequence ID" value="NZ_RZNY01000008.1"/>
</dbReference>
<evidence type="ECO:0000256" key="1">
    <source>
        <dbReference type="SAM" id="Phobius"/>
    </source>
</evidence>
<comment type="caution">
    <text evidence="2">The sequence shown here is derived from an EMBL/GenBank/DDBJ whole genome shotgun (WGS) entry which is preliminary data.</text>
</comment>
<proteinExistence type="predicted"/>
<dbReference type="Proteomes" id="UP000279446">
    <property type="component" value="Unassembled WGS sequence"/>
</dbReference>
<dbReference type="AlphaFoldDB" id="A0A3S1BPL9"/>
<feature type="transmembrane region" description="Helical" evidence="1">
    <location>
        <begin position="7"/>
        <end position="29"/>
    </location>
</feature>
<dbReference type="EMBL" id="RZNY01000008">
    <property type="protein sequence ID" value="RUT46558.1"/>
    <property type="molecule type" value="Genomic_DNA"/>
</dbReference>
<dbReference type="OrthoDB" id="2662105at2"/>
<keyword evidence="1" id="KW-0472">Membrane</keyword>
<keyword evidence="1" id="KW-0812">Transmembrane</keyword>
<accession>A0A3S1BPL9</accession>
<reference evidence="2 3" key="1">
    <citation type="submission" date="2018-12" db="EMBL/GenBank/DDBJ databases">
        <authorList>
            <person name="Sun L."/>
            <person name="Chen Z."/>
        </authorList>
    </citation>
    <scope>NUCLEOTIDE SEQUENCE [LARGE SCALE GENOMIC DNA]</scope>
    <source>
        <strain evidence="2 3">DSM 15890</strain>
    </source>
</reference>
<gene>
    <name evidence="2" type="ORF">EJP82_11970</name>
</gene>